<feature type="region of interest" description="Disordered" evidence="1">
    <location>
        <begin position="297"/>
        <end position="316"/>
    </location>
</feature>
<sequence>MCCRDSHGYVLPMADVPEFARLLTTLEQSRPLVAEALRLAERRRSERLASLLDGMRLRGLEQLIAYLDAAAEAYGDLPAIAGVAFLVKRVRADYQTALEATLSGYQGVAADAMRDVMEIECLLLDFALNESHAQEWLACDDSVRRRKYMPVRVRERLQAQGVEPFANDDFEPIDYKAHSDSLHVNPTRAMETGTRGPDPEDDPVPFYGDFGFIEMFEHGYRVLMAIELLRVVASGLPDQSGPLGPLDDFYDAHARTHQMQVMMVGFVLGPPVLRERLGRDPTAVELLGYVKDEVTAKSRPFGPRDEGRPDEPSSGL</sequence>
<evidence type="ECO:0000256" key="1">
    <source>
        <dbReference type="SAM" id="MobiDB-lite"/>
    </source>
</evidence>
<protein>
    <submittedName>
        <fullName evidence="2">Uncharacterized protein</fullName>
    </submittedName>
</protein>
<dbReference type="EMBL" id="CP000580">
    <property type="protein sequence ID" value="ABN98005.1"/>
    <property type="molecule type" value="Genomic_DNA"/>
</dbReference>
<dbReference type="AlphaFoldDB" id="A0A5Q5CFJ6"/>
<name>A0A5Q5CFJ6_MYCSJ</name>
<accession>A0A5Q5CFJ6</accession>
<organism evidence="2">
    <name type="scientific">Mycobacterium sp. (strain JLS)</name>
    <dbReference type="NCBI Taxonomy" id="164757"/>
    <lineage>
        <taxon>Bacteria</taxon>
        <taxon>Bacillati</taxon>
        <taxon>Actinomycetota</taxon>
        <taxon>Actinomycetes</taxon>
        <taxon>Mycobacteriales</taxon>
        <taxon>Mycobacteriaceae</taxon>
        <taxon>Mycobacterium</taxon>
    </lineage>
</organism>
<reference evidence="2" key="1">
    <citation type="submission" date="2007-02" db="EMBL/GenBank/DDBJ databases">
        <title>Complete sequence of Mycobacterium sp. JLS.</title>
        <authorList>
            <consortium name="US DOE Joint Genome Institute"/>
            <person name="Copeland A."/>
            <person name="Lucas S."/>
            <person name="Lapidus A."/>
            <person name="Barry K."/>
            <person name="Detter J.C."/>
            <person name="Glavina del Rio T."/>
            <person name="Hammon N."/>
            <person name="Israni S."/>
            <person name="Dalin E."/>
            <person name="Tice H."/>
            <person name="Pitluck S."/>
            <person name="Chain P."/>
            <person name="Malfatti S."/>
            <person name="Shin M."/>
            <person name="Vergez L."/>
            <person name="Schmutz J."/>
            <person name="Larimer F."/>
            <person name="Land M."/>
            <person name="Hauser L."/>
            <person name="Kyrpides N."/>
            <person name="Mikhailova N."/>
            <person name="Miller C.D."/>
            <person name="Anderson A.J."/>
            <person name="Sims R.C."/>
            <person name="Richardson P."/>
        </authorList>
    </citation>
    <scope>NUCLEOTIDE SEQUENCE [LARGE SCALE GENOMIC DNA]</scope>
    <source>
        <strain evidence="2">JLS</strain>
    </source>
</reference>
<gene>
    <name evidence="2" type="ordered locus">Mjls_2219</name>
</gene>
<proteinExistence type="predicted"/>
<evidence type="ECO:0000313" key="2">
    <source>
        <dbReference type="EMBL" id="ABN98005.1"/>
    </source>
</evidence>
<dbReference type="KEGG" id="mjl:Mjls_2219"/>